<keyword evidence="5 10" id="KW-0321">Glycogen metabolism</keyword>
<keyword evidence="7 10" id="KW-0808">Transferase</keyword>
<evidence type="ECO:0000256" key="6">
    <source>
        <dbReference type="ARBA" id="ARBA00022676"/>
    </source>
</evidence>
<evidence type="ECO:0000256" key="3">
    <source>
        <dbReference type="ARBA" id="ARBA00004964"/>
    </source>
</evidence>
<keyword evidence="6 10" id="KW-0328">Glycosyltransferase</keyword>
<dbReference type="CDD" id="cd02855">
    <property type="entry name" value="E_set_GBE_prok_N"/>
    <property type="match status" value="1"/>
</dbReference>
<comment type="catalytic activity">
    <reaction evidence="1 10">
        <text>Transfers a segment of a (1-&gt;4)-alpha-D-glucan chain to a primary hydroxy group in a similar glucan chain.</text>
        <dbReference type="EC" id="2.4.1.18"/>
    </reaction>
</comment>
<comment type="caution">
    <text evidence="13">The sequence shown here is derived from an EMBL/GenBank/DDBJ whole genome shotgun (WGS) entry which is preliminary data.</text>
</comment>
<dbReference type="InterPro" id="IPR037439">
    <property type="entry name" value="Branching_enzy"/>
</dbReference>
<evidence type="ECO:0000259" key="12">
    <source>
        <dbReference type="SMART" id="SM00642"/>
    </source>
</evidence>
<sequence>MDKLSLFQQAQLIANAQHPDPYAFLGAHKTDSSTIRVCAFCPGAKSVAIIDAATGKQIRRLAAVKKTGVYSAELSKTEIPNYKVKAVYPDAEHVFCDPYAFPPILGDTDCHLIAEGNHQKLYNKLGAHLIEHQGVNGVSFAVWAPAATAVSVVGDFNHWDGRKHLMRKRHECGVWEIFVPELQAGEHYKYEIKDQHGNLLPLKADPFGFSAQFRPDTASIVSQLEGFDWQDHHWLEKRANKNAKDAPMSIYEVHLGSWKRTEQNHYLNYRQLADELIPYVKDLGFTHIQLMPINEYPFDGSWGYQPVGLFAPTSRFGSVRDFQYFVDQCHQQDIGLLIDWVPGHFPTDAHGLGQFDGTALYEHQDPRQGYHPDWNTLIYNYGRTEVSNFLRNNAAFWLEHYHIDGLRVDAVASMLYLDYSREEGEWVANQYGGRENLEAIEFLKRTNYEIGINYAGTITIAEESTAFPKVSHPVEQDGLGFNYKWNMGWMHDTLQYMSRDPIYRQYHSSEMSFGLVYAFNENFVLPLSHDEVVHGKGSILARMPGDTWQQFANLRAYYAFMWAHPGKKLLFMGGEFAQGREWNYETGLDWHLLDIHWHKGVQQLIKDLNTNYQQTPALYQKDCDSSGFCWLEHENADAIFSFIRFGHPDTPPVVVVCNFTAKLQQNYRIGLPKPGFYAEKINTDGQIYGGSNQGNGGGIQAVSTPWQQQDYSAEITVPPMATVIFEFKG</sequence>
<feature type="domain" description="Glycosyl hydrolase family 13 catalytic" evidence="12">
    <location>
        <begin position="252"/>
        <end position="598"/>
    </location>
</feature>
<dbReference type="Pfam" id="PF02922">
    <property type="entry name" value="CBM_48"/>
    <property type="match status" value="1"/>
</dbReference>
<dbReference type="SMART" id="SM00642">
    <property type="entry name" value="Aamy"/>
    <property type="match status" value="1"/>
</dbReference>
<dbReference type="NCBIfam" id="NF003811">
    <property type="entry name" value="PRK05402.1"/>
    <property type="match status" value="1"/>
</dbReference>
<dbReference type="UniPathway" id="UPA00164"/>
<dbReference type="InterPro" id="IPR054169">
    <property type="entry name" value="GlgB_N"/>
</dbReference>
<dbReference type="GO" id="GO:0005829">
    <property type="term" value="C:cytosol"/>
    <property type="evidence" value="ECO:0007669"/>
    <property type="project" value="TreeGrafter"/>
</dbReference>
<evidence type="ECO:0000256" key="9">
    <source>
        <dbReference type="ARBA" id="ARBA00023277"/>
    </source>
</evidence>
<dbReference type="Gene3D" id="3.20.20.80">
    <property type="entry name" value="Glycosidases"/>
    <property type="match status" value="1"/>
</dbReference>
<dbReference type="PANTHER" id="PTHR43651:SF3">
    <property type="entry name" value="1,4-ALPHA-GLUCAN-BRANCHING ENZYME"/>
    <property type="match status" value="1"/>
</dbReference>
<evidence type="ECO:0000313" key="14">
    <source>
        <dbReference type="Proteomes" id="UP000019276"/>
    </source>
</evidence>
<dbReference type="SUPFAM" id="SSF51445">
    <property type="entry name" value="(Trans)glycosidases"/>
    <property type="match status" value="1"/>
</dbReference>
<dbReference type="AlphaFoldDB" id="W7QST6"/>
<dbReference type="Proteomes" id="UP000019276">
    <property type="component" value="Unassembled WGS sequence"/>
</dbReference>
<dbReference type="NCBIfam" id="NF008967">
    <property type="entry name" value="PRK12313.1"/>
    <property type="match status" value="1"/>
</dbReference>
<dbReference type="InterPro" id="IPR006047">
    <property type="entry name" value="GH13_cat_dom"/>
</dbReference>
<dbReference type="InterPro" id="IPR017853">
    <property type="entry name" value="GH"/>
</dbReference>
<proteinExistence type="inferred from homology"/>
<feature type="active site" description="Proton donor" evidence="10 11">
    <location>
        <position position="462"/>
    </location>
</feature>
<dbReference type="CDD" id="cd11322">
    <property type="entry name" value="AmyAc_Glg_BE"/>
    <property type="match status" value="1"/>
</dbReference>
<dbReference type="eggNOG" id="COG0296">
    <property type="taxonomic scope" value="Bacteria"/>
</dbReference>
<dbReference type="Pfam" id="PF00128">
    <property type="entry name" value="Alpha-amylase"/>
    <property type="match status" value="1"/>
</dbReference>
<evidence type="ECO:0000256" key="10">
    <source>
        <dbReference type="HAMAP-Rule" id="MF_00685"/>
    </source>
</evidence>
<dbReference type="SUPFAM" id="SSF51011">
    <property type="entry name" value="Glycosyl hydrolase domain"/>
    <property type="match status" value="1"/>
</dbReference>
<dbReference type="GO" id="GO:0003844">
    <property type="term" value="F:1,4-alpha-glucan branching enzyme activity"/>
    <property type="evidence" value="ECO:0007669"/>
    <property type="project" value="UniProtKB-UniRule"/>
</dbReference>
<accession>W7QST6</accession>
<evidence type="ECO:0000256" key="1">
    <source>
        <dbReference type="ARBA" id="ARBA00000826"/>
    </source>
</evidence>
<feature type="active site" description="Nucleophile" evidence="10 11">
    <location>
        <position position="409"/>
    </location>
</feature>
<evidence type="ECO:0000256" key="2">
    <source>
        <dbReference type="ARBA" id="ARBA00002953"/>
    </source>
</evidence>
<keyword evidence="9 10" id="KW-0119">Carbohydrate metabolism</keyword>
<dbReference type="InterPro" id="IPR006407">
    <property type="entry name" value="GlgB"/>
</dbReference>
<evidence type="ECO:0000256" key="4">
    <source>
        <dbReference type="ARBA" id="ARBA00009000"/>
    </source>
</evidence>
<evidence type="ECO:0000256" key="7">
    <source>
        <dbReference type="ARBA" id="ARBA00022679"/>
    </source>
</evidence>
<evidence type="ECO:0000256" key="5">
    <source>
        <dbReference type="ARBA" id="ARBA00022600"/>
    </source>
</evidence>
<dbReference type="GO" id="GO:0005978">
    <property type="term" value="P:glycogen biosynthetic process"/>
    <property type="evidence" value="ECO:0007669"/>
    <property type="project" value="UniProtKB-UniRule"/>
</dbReference>
<dbReference type="OrthoDB" id="9800174at2"/>
<dbReference type="STRING" id="1328313.DS2_17372"/>
<comment type="similarity">
    <text evidence="4 10">Belongs to the glycosyl hydrolase 13 family. GlgB subfamily.</text>
</comment>
<dbReference type="InterPro" id="IPR006048">
    <property type="entry name" value="A-amylase/branching_C"/>
</dbReference>
<keyword evidence="14" id="KW-1185">Reference proteome</keyword>
<dbReference type="InterPro" id="IPR014756">
    <property type="entry name" value="Ig_E-set"/>
</dbReference>
<dbReference type="InterPro" id="IPR013780">
    <property type="entry name" value="Glyco_hydro_b"/>
</dbReference>
<dbReference type="RefSeq" id="WP_035016240.1">
    <property type="nucleotide sequence ID" value="NZ_ARZY01000046.1"/>
</dbReference>
<name>W7QST6_9ALTE</name>
<dbReference type="FunFam" id="3.20.20.80:FF:000003">
    <property type="entry name" value="1,4-alpha-glucan branching enzyme GlgB"/>
    <property type="match status" value="1"/>
</dbReference>
<dbReference type="NCBIfam" id="TIGR01515">
    <property type="entry name" value="branching_enzym"/>
    <property type="match status" value="1"/>
</dbReference>
<dbReference type="EMBL" id="ARZY01000046">
    <property type="protein sequence ID" value="EWH08460.1"/>
    <property type="molecule type" value="Genomic_DNA"/>
</dbReference>
<dbReference type="HAMAP" id="MF_00685">
    <property type="entry name" value="GlgB"/>
    <property type="match status" value="1"/>
</dbReference>
<evidence type="ECO:0000313" key="13">
    <source>
        <dbReference type="EMBL" id="EWH08460.1"/>
    </source>
</evidence>
<evidence type="ECO:0000256" key="11">
    <source>
        <dbReference type="PIRSR" id="PIRSR000463-1"/>
    </source>
</evidence>
<reference evidence="13 14" key="1">
    <citation type="journal article" date="2014" name="Genome Announc.">
        <title>Draft Genome Sequence of the Agar-Degrading Bacterium Catenovulum sp. Strain DS-2, Isolated from Intestines of Haliotis diversicolor.</title>
        <authorList>
            <person name="Shan D."/>
            <person name="Li X."/>
            <person name="Gu Z."/>
            <person name="Wei G."/>
            <person name="Gao Z."/>
            <person name="Shao Z."/>
        </authorList>
    </citation>
    <scope>NUCLEOTIDE SEQUENCE [LARGE SCALE GENOMIC DNA]</scope>
    <source>
        <strain evidence="13 14">DS-2</strain>
    </source>
</reference>
<dbReference type="Pfam" id="PF22019">
    <property type="entry name" value="GlgB_N"/>
    <property type="match status" value="1"/>
</dbReference>
<comment type="function">
    <text evidence="2 10">Catalyzes the formation of the alpha-1,6-glucosidic linkages in glycogen by scission of a 1,4-alpha-linked oligosaccharide from growing alpha-1,4-glucan chains and the subsequent attachment of the oligosaccharide to the alpha-1,6 position.</text>
</comment>
<evidence type="ECO:0000256" key="8">
    <source>
        <dbReference type="ARBA" id="ARBA00023056"/>
    </source>
</evidence>
<dbReference type="Gene3D" id="2.60.40.10">
    <property type="entry name" value="Immunoglobulins"/>
    <property type="match status" value="2"/>
</dbReference>
<dbReference type="PIRSF" id="PIRSF000463">
    <property type="entry name" value="GlgB"/>
    <property type="match status" value="1"/>
</dbReference>
<dbReference type="InterPro" id="IPR013783">
    <property type="entry name" value="Ig-like_fold"/>
</dbReference>
<dbReference type="Pfam" id="PF02806">
    <property type="entry name" value="Alpha-amylase_C"/>
    <property type="match status" value="1"/>
</dbReference>
<dbReference type="GO" id="GO:0043169">
    <property type="term" value="F:cation binding"/>
    <property type="evidence" value="ECO:0007669"/>
    <property type="project" value="InterPro"/>
</dbReference>
<gene>
    <name evidence="10" type="primary">glgB</name>
    <name evidence="13" type="ORF">DS2_17372</name>
</gene>
<dbReference type="Gene3D" id="2.60.40.1180">
    <property type="entry name" value="Golgi alpha-mannosidase II"/>
    <property type="match status" value="1"/>
</dbReference>
<dbReference type="EC" id="2.4.1.18" evidence="10"/>
<comment type="pathway">
    <text evidence="3 10">Glycan biosynthesis; glycogen biosynthesis.</text>
</comment>
<dbReference type="InterPro" id="IPR004193">
    <property type="entry name" value="Glyco_hydro_13_N"/>
</dbReference>
<organism evidence="13 14">
    <name type="scientific">Catenovulum agarivorans DS-2</name>
    <dbReference type="NCBI Taxonomy" id="1328313"/>
    <lineage>
        <taxon>Bacteria</taxon>
        <taxon>Pseudomonadati</taxon>
        <taxon>Pseudomonadota</taxon>
        <taxon>Gammaproteobacteria</taxon>
        <taxon>Alteromonadales</taxon>
        <taxon>Alteromonadaceae</taxon>
        <taxon>Catenovulum</taxon>
    </lineage>
</organism>
<dbReference type="InterPro" id="IPR044143">
    <property type="entry name" value="GlgB_N_E_set_prok"/>
</dbReference>
<dbReference type="FunFam" id="2.60.40.1180:FF:000002">
    <property type="entry name" value="1,4-alpha-glucan branching enzyme GlgB"/>
    <property type="match status" value="1"/>
</dbReference>
<protein>
    <recommendedName>
        <fullName evidence="10">1,4-alpha-glucan branching enzyme GlgB</fullName>
        <ecNumber evidence="10">2.4.1.18</ecNumber>
    </recommendedName>
    <alternativeName>
        <fullName evidence="10">1,4-alpha-D-glucan:1,4-alpha-D-glucan 6-glucosyl-transferase</fullName>
    </alternativeName>
    <alternativeName>
        <fullName evidence="10">Alpha-(1-&gt;4)-glucan branching enzyme</fullName>
    </alternativeName>
    <alternativeName>
        <fullName evidence="10">Glycogen branching enzyme</fullName>
        <shortName evidence="10">BE</shortName>
    </alternativeName>
</protein>
<dbReference type="PATRIC" id="fig|1328313.3.peg.3552"/>
<dbReference type="GO" id="GO:0004553">
    <property type="term" value="F:hydrolase activity, hydrolyzing O-glycosyl compounds"/>
    <property type="evidence" value="ECO:0007669"/>
    <property type="project" value="InterPro"/>
</dbReference>
<dbReference type="SUPFAM" id="SSF81296">
    <property type="entry name" value="E set domains"/>
    <property type="match status" value="2"/>
</dbReference>
<dbReference type="PANTHER" id="PTHR43651">
    <property type="entry name" value="1,4-ALPHA-GLUCAN-BRANCHING ENZYME"/>
    <property type="match status" value="1"/>
</dbReference>
<keyword evidence="8 10" id="KW-0320">Glycogen biosynthesis</keyword>
<dbReference type="FunFam" id="2.60.40.10:FF:000169">
    <property type="entry name" value="1,4-alpha-glucan branching enzyme GlgB"/>
    <property type="match status" value="1"/>
</dbReference>
<comment type="subunit">
    <text evidence="10">Monomer.</text>
</comment>